<evidence type="ECO:0000256" key="3">
    <source>
        <dbReference type="ARBA" id="ARBA00022723"/>
    </source>
</evidence>
<proteinExistence type="predicted"/>
<evidence type="ECO:0000256" key="6">
    <source>
        <dbReference type="PROSITE-ProRule" id="PRU00433"/>
    </source>
</evidence>
<evidence type="ECO:0000313" key="10">
    <source>
        <dbReference type="Proteomes" id="UP001161423"/>
    </source>
</evidence>
<dbReference type="Proteomes" id="UP001161423">
    <property type="component" value="Unassembled WGS sequence"/>
</dbReference>
<keyword evidence="3 6" id="KW-0479">Metal-binding</keyword>
<evidence type="ECO:0000313" key="9">
    <source>
        <dbReference type="EMBL" id="GLP99772.1"/>
    </source>
</evidence>
<accession>A0ABQ5TW29</accession>
<keyword evidence="4" id="KW-0249">Electron transport</keyword>
<name>A0ABQ5TW29_9GAMM</name>
<feature type="chain" id="PRO_5046221077" description="Cytochrome c domain-containing protein" evidence="7">
    <location>
        <begin position="22"/>
        <end position="98"/>
    </location>
</feature>
<reference evidence="9" key="1">
    <citation type="journal article" date="2014" name="Int. J. Syst. Evol. Microbiol.">
        <title>Complete genome of a new Firmicutes species belonging to the dominant human colonic microbiota ('Ruminococcus bicirculans') reveals two chromosomes and a selective capacity to utilize plant glucans.</title>
        <authorList>
            <consortium name="NISC Comparative Sequencing Program"/>
            <person name="Wegmann U."/>
            <person name="Louis P."/>
            <person name="Goesmann A."/>
            <person name="Henrissat B."/>
            <person name="Duncan S.H."/>
            <person name="Flint H.J."/>
        </authorList>
    </citation>
    <scope>NUCLEOTIDE SEQUENCE</scope>
    <source>
        <strain evidence="9">NBRC 102424</strain>
    </source>
</reference>
<evidence type="ECO:0000256" key="5">
    <source>
        <dbReference type="ARBA" id="ARBA00023004"/>
    </source>
</evidence>
<dbReference type="InterPro" id="IPR009056">
    <property type="entry name" value="Cyt_c-like_dom"/>
</dbReference>
<reference evidence="9" key="2">
    <citation type="submission" date="2023-01" db="EMBL/GenBank/DDBJ databases">
        <title>Draft genome sequence of Methylophaga thalassica strain NBRC 102424.</title>
        <authorList>
            <person name="Sun Q."/>
            <person name="Mori K."/>
        </authorList>
    </citation>
    <scope>NUCLEOTIDE SEQUENCE</scope>
    <source>
        <strain evidence="9">NBRC 102424</strain>
    </source>
</reference>
<organism evidence="9 10">
    <name type="scientific">Methylophaga thalassica</name>
    <dbReference type="NCBI Taxonomy" id="40223"/>
    <lineage>
        <taxon>Bacteria</taxon>
        <taxon>Pseudomonadati</taxon>
        <taxon>Pseudomonadota</taxon>
        <taxon>Gammaproteobacteria</taxon>
        <taxon>Thiotrichales</taxon>
        <taxon>Piscirickettsiaceae</taxon>
        <taxon>Methylophaga</taxon>
    </lineage>
</organism>
<feature type="signal peptide" evidence="7">
    <location>
        <begin position="1"/>
        <end position="21"/>
    </location>
</feature>
<dbReference type="InterPro" id="IPR050597">
    <property type="entry name" value="Cytochrome_c_Oxidase_Subunit"/>
</dbReference>
<dbReference type="RefSeq" id="WP_284723025.1">
    <property type="nucleotide sequence ID" value="NZ_BSND01000005.1"/>
</dbReference>
<sequence>MRFSHFMVAGIMLISIHTAQADPRNVALLASACAVCHGTNGHSQGGTPSLTGLNKNYFVQQMLAFKHGQREATVMTQHAAGYTEQEIRLLAQYFSEQK</sequence>
<dbReference type="PANTHER" id="PTHR33751">
    <property type="entry name" value="CBB3-TYPE CYTOCHROME C OXIDASE SUBUNIT FIXP"/>
    <property type="match status" value="1"/>
</dbReference>
<dbReference type="PANTHER" id="PTHR33751:SF9">
    <property type="entry name" value="CYTOCHROME C4"/>
    <property type="match status" value="1"/>
</dbReference>
<dbReference type="PROSITE" id="PS51007">
    <property type="entry name" value="CYTC"/>
    <property type="match status" value="1"/>
</dbReference>
<keyword evidence="7" id="KW-0732">Signal</keyword>
<keyword evidence="2 6" id="KW-0349">Heme</keyword>
<dbReference type="InterPro" id="IPR036909">
    <property type="entry name" value="Cyt_c-like_dom_sf"/>
</dbReference>
<evidence type="ECO:0000256" key="1">
    <source>
        <dbReference type="ARBA" id="ARBA00022448"/>
    </source>
</evidence>
<feature type="domain" description="Cytochrome c" evidence="8">
    <location>
        <begin position="20"/>
        <end position="98"/>
    </location>
</feature>
<gene>
    <name evidence="9" type="ORF">GCM10007891_16260</name>
</gene>
<dbReference type="Gene3D" id="1.10.760.10">
    <property type="entry name" value="Cytochrome c-like domain"/>
    <property type="match status" value="1"/>
</dbReference>
<dbReference type="Pfam" id="PF00034">
    <property type="entry name" value="Cytochrom_C"/>
    <property type="match status" value="1"/>
</dbReference>
<keyword evidence="1" id="KW-0813">Transport</keyword>
<evidence type="ECO:0000256" key="4">
    <source>
        <dbReference type="ARBA" id="ARBA00022982"/>
    </source>
</evidence>
<evidence type="ECO:0000256" key="7">
    <source>
        <dbReference type="SAM" id="SignalP"/>
    </source>
</evidence>
<dbReference type="SUPFAM" id="SSF46626">
    <property type="entry name" value="Cytochrome c"/>
    <property type="match status" value="1"/>
</dbReference>
<evidence type="ECO:0000256" key="2">
    <source>
        <dbReference type="ARBA" id="ARBA00022617"/>
    </source>
</evidence>
<comment type="caution">
    <text evidence="9">The sequence shown here is derived from an EMBL/GenBank/DDBJ whole genome shotgun (WGS) entry which is preliminary data.</text>
</comment>
<dbReference type="EMBL" id="BSND01000005">
    <property type="protein sequence ID" value="GLP99772.1"/>
    <property type="molecule type" value="Genomic_DNA"/>
</dbReference>
<protein>
    <recommendedName>
        <fullName evidence="8">Cytochrome c domain-containing protein</fullName>
    </recommendedName>
</protein>
<keyword evidence="5 6" id="KW-0408">Iron</keyword>
<evidence type="ECO:0000259" key="8">
    <source>
        <dbReference type="PROSITE" id="PS51007"/>
    </source>
</evidence>
<keyword evidence="10" id="KW-1185">Reference proteome</keyword>